<feature type="transmembrane region" description="Helical" evidence="2">
    <location>
        <begin position="289"/>
        <end position="310"/>
    </location>
</feature>
<keyword evidence="2" id="KW-1133">Transmembrane helix</keyword>
<feature type="compositionally biased region" description="Acidic residues" evidence="1">
    <location>
        <begin position="651"/>
        <end position="680"/>
    </location>
</feature>
<evidence type="ECO:0000313" key="3">
    <source>
        <dbReference type="EMBL" id="CAE8594777.1"/>
    </source>
</evidence>
<feature type="compositionally biased region" description="Basic and acidic residues" evidence="1">
    <location>
        <begin position="569"/>
        <end position="579"/>
    </location>
</feature>
<sequence length="734" mass="80467">MSFSRLASSSDAATNASARRVLEITPLPSRTVDVAPESRRVAASGVSRGVCIALCSLAVAKVGCAGAVLQATAAGERRVAFSEAPPVLDSSNYNDKENNNNDNYNDKENNNNDSNYNDKENNNNNYNDYNDKENNNNNNYNDNSDNNNNFNDNSDNNDNKNDNYGNNDNYDNNNIDNNDNNNYNDNSNNKNDNNNNNNDNSDKEPLRFCACDEIADPLGRRGKIGAMTTDTVCSACYSESEMAGLRRRLSRASRWAPYVYFGLAAPLAALAAVRFVGRFPHAVEGATTQFAALTTTADMAVCIFVLVFAFDWGAFKSLCFMGHAFHEAYRVEVALSDALYFDICAYSAQEQHMLMGTVVILVLDLIACVLVVHAMPMLEVPEYRRRQRAARGTGEALQRAAAGLASWARPMKGFDSRRRSADSELNGEDEDGPNPAVLGHAQDLGIGLSLGHWRPKEEGLRSSRRRGRRRDSEALEDGELFDLDLEFGDLDASSSPRRSPRRRRRRSGDESARGANAGGSSARSNRSSRSNNNHNHNNNHNNSHNTGNNSSSKRATADSSSRGSPRRAARSERPTERSRALQRPTCSKPVQPKPPEVLSAVNSWATLEPGSSHNPSSHNQEVASAPEPRASCDQLFNTLRSSALGIVEVTEDQGLDVESDAEDDEEKEQSEDDELEESESPDFFGFALRVAARHDAQKCRGADEDATSTASADSLAHLEASLLDELFHQPLTAR</sequence>
<keyword evidence="2" id="KW-0472">Membrane</keyword>
<evidence type="ECO:0000256" key="1">
    <source>
        <dbReference type="SAM" id="MobiDB-lite"/>
    </source>
</evidence>
<name>A0A813E2Y7_POLGL</name>
<proteinExistence type="predicted"/>
<dbReference type="EMBL" id="CAJNNV010007330">
    <property type="protein sequence ID" value="CAE8594777.1"/>
    <property type="molecule type" value="Genomic_DNA"/>
</dbReference>
<feature type="region of interest" description="Disordered" evidence="1">
    <location>
        <begin position="489"/>
        <end position="628"/>
    </location>
</feature>
<reference evidence="3" key="1">
    <citation type="submission" date="2021-02" db="EMBL/GenBank/DDBJ databases">
        <authorList>
            <person name="Dougan E. K."/>
            <person name="Rhodes N."/>
            <person name="Thang M."/>
            <person name="Chan C."/>
        </authorList>
    </citation>
    <scope>NUCLEOTIDE SEQUENCE</scope>
</reference>
<comment type="caution">
    <text evidence="3">The sequence shown here is derived from an EMBL/GenBank/DDBJ whole genome shotgun (WGS) entry which is preliminary data.</text>
</comment>
<feature type="region of interest" description="Disordered" evidence="1">
    <location>
        <begin position="651"/>
        <end position="682"/>
    </location>
</feature>
<evidence type="ECO:0000256" key="2">
    <source>
        <dbReference type="SAM" id="Phobius"/>
    </source>
</evidence>
<keyword evidence="2" id="KW-0812">Transmembrane</keyword>
<feature type="transmembrane region" description="Helical" evidence="2">
    <location>
        <begin position="255"/>
        <end position="277"/>
    </location>
</feature>
<dbReference type="GO" id="GO:0004402">
    <property type="term" value="F:histone acetyltransferase activity"/>
    <property type="evidence" value="ECO:0007669"/>
    <property type="project" value="TreeGrafter"/>
</dbReference>
<feature type="region of interest" description="Disordered" evidence="1">
    <location>
        <begin position="418"/>
        <end position="440"/>
    </location>
</feature>
<feature type="region of interest" description="Disordered" evidence="1">
    <location>
        <begin position="85"/>
        <end position="203"/>
    </location>
</feature>
<gene>
    <name evidence="3" type="ORF">PGLA1383_LOCUS13300</name>
</gene>
<feature type="compositionally biased region" description="Polar residues" evidence="1">
    <location>
        <begin position="600"/>
        <end position="622"/>
    </location>
</feature>
<feature type="compositionally biased region" description="Low complexity" evidence="1">
    <location>
        <begin position="135"/>
        <end position="199"/>
    </location>
</feature>
<keyword evidence="4" id="KW-1185">Reference proteome</keyword>
<organism evidence="3 4">
    <name type="scientific">Polarella glacialis</name>
    <name type="common">Dinoflagellate</name>
    <dbReference type="NCBI Taxonomy" id="89957"/>
    <lineage>
        <taxon>Eukaryota</taxon>
        <taxon>Sar</taxon>
        <taxon>Alveolata</taxon>
        <taxon>Dinophyceae</taxon>
        <taxon>Suessiales</taxon>
        <taxon>Suessiaceae</taxon>
        <taxon>Polarella</taxon>
    </lineage>
</organism>
<dbReference type="PANTHER" id="PTHR20916">
    <property type="entry name" value="CYSTEINE AND GLYCINE-RICH PROTEIN 2 BINDING PROTEIN"/>
    <property type="match status" value="1"/>
</dbReference>
<dbReference type="AlphaFoldDB" id="A0A813E2Y7"/>
<accession>A0A813E2Y7</accession>
<protein>
    <submittedName>
        <fullName evidence="3">Uncharacterized protein</fullName>
    </submittedName>
</protein>
<feature type="compositionally biased region" description="Low complexity" evidence="1">
    <location>
        <begin position="513"/>
        <end position="563"/>
    </location>
</feature>
<dbReference type="Proteomes" id="UP000654075">
    <property type="component" value="Unassembled WGS sequence"/>
</dbReference>
<feature type="compositionally biased region" description="Basic and acidic residues" evidence="1">
    <location>
        <begin position="94"/>
        <end position="121"/>
    </location>
</feature>
<feature type="transmembrane region" description="Helical" evidence="2">
    <location>
        <begin position="354"/>
        <end position="378"/>
    </location>
</feature>
<evidence type="ECO:0000313" key="4">
    <source>
        <dbReference type="Proteomes" id="UP000654075"/>
    </source>
</evidence>
<dbReference type="PANTHER" id="PTHR20916:SF26">
    <property type="entry name" value="CYSTEINE-RICH PROTEIN 2-BINDING PROTEIN"/>
    <property type="match status" value="1"/>
</dbReference>